<evidence type="ECO:0000313" key="4">
    <source>
        <dbReference type="Proteomes" id="UP000441455"/>
    </source>
</evidence>
<gene>
    <name evidence="3" type="ORF">FX155_07235</name>
</gene>
<protein>
    <submittedName>
        <fullName evidence="3">Uncharacterized protein</fullName>
    </submittedName>
</protein>
<keyword evidence="2" id="KW-0472">Membrane</keyword>
<evidence type="ECO:0000256" key="1">
    <source>
        <dbReference type="SAM" id="MobiDB-lite"/>
    </source>
</evidence>
<organism evidence="3 4">
    <name type="scientific">Acidaminococcus fermentans</name>
    <dbReference type="NCBI Taxonomy" id="905"/>
    <lineage>
        <taxon>Bacteria</taxon>
        <taxon>Bacillati</taxon>
        <taxon>Bacillota</taxon>
        <taxon>Negativicutes</taxon>
        <taxon>Acidaminococcales</taxon>
        <taxon>Acidaminococcaceae</taxon>
        <taxon>Acidaminococcus</taxon>
    </lineage>
</organism>
<keyword evidence="2" id="KW-0812">Transmembrane</keyword>
<dbReference type="Proteomes" id="UP000441455">
    <property type="component" value="Unassembled WGS sequence"/>
</dbReference>
<feature type="compositionally biased region" description="Basic and acidic residues" evidence="1">
    <location>
        <begin position="98"/>
        <end position="118"/>
    </location>
</feature>
<evidence type="ECO:0000256" key="2">
    <source>
        <dbReference type="SAM" id="Phobius"/>
    </source>
</evidence>
<proteinExistence type="predicted"/>
<feature type="transmembrane region" description="Helical" evidence="2">
    <location>
        <begin position="65"/>
        <end position="83"/>
    </location>
</feature>
<accession>A0A6N7VZ95</accession>
<dbReference type="EMBL" id="VULN01000009">
    <property type="protein sequence ID" value="MSS82385.1"/>
    <property type="molecule type" value="Genomic_DNA"/>
</dbReference>
<name>A0A6N7VZ95_ACIFE</name>
<reference evidence="3 4" key="1">
    <citation type="submission" date="2019-08" db="EMBL/GenBank/DDBJ databases">
        <title>In-depth cultivation of the pig gut microbiome towards novel bacterial diversity and tailored functional studies.</title>
        <authorList>
            <person name="Wylensek D."/>
            <person name="Hitch T.C.A."/>
            <person name="Clavel T."/>
        </authorList>
    </citation>
    <scope>NUCLEOTIDE SEQUENCE [LARGE SCALE GENOMIC DNA]</scope>
    <source>
        <strain evidence="3 4">WCA-389-WT-5B</strain>
    </source>
</reference>
<feature type="transmembrane region" description="Helical" evidence="2">
    <location>
        <begin position="28"/>
        <end position="53"/>
    </location>
</feature>
<sequence length="118" mass="13124">MNITKLQKALLNLLGSMGRMHVRGLPRALVITIMLLIIGSIFLYLAAWTWLWWAKNHVDLPALNMLIQTITSMAFIAAIGFIGKSLIDADGDGVPDPWQKEVKEKNATSNTERHPDNG</sequence>
<evidence type="ECO:0000313" key="3">
    <source>
        <dbReference type="EMBL" id="MSS82385.1"/>
    </source>
</evidence>
<keyword evidence="2" id="KW-1133">Transmembrane helix</keyword>
<dbReference type="OrthoDB" id="3034888at2"/>
<feature type="region of interest" description="Disordered" evidence="1">
    <location>
        <begin position="95"/>
        <end position="118"/>
    </location>
</feature>
<dbReference type="AlphaFoldDB" id="A0A6N7VZ95"/>
<dbReference type="RefSeq" id="WP_154488250.1">
    <property type="nucleotide sequence ID" value="NZ_VULN01000009.1"/>
</dbReference>
<comment type="caution">
    <text evidence="3">The sequence shown here is derived from an EMBL/GenBank/DDBJ whole genome shotgun (WGS) entry which is preliminary data.</text>
</comment>